<protein>
    <submittedName>
        <fullName evidence="2">Uncharacterized protein</fullName>
    </submittedName>
</protein>
<reference evidence="2" key="1">
    <citation type="submission" date="2023-07" db="EMBL/GenBank/DDBJ databases">
        <authorList>
            <person name="Peng Z."/>
        </authorList>
    </citation>
    <scope>NUCLEOTIDE SEQUENCE</scope>
    <source>
        <strain evidence="2">KP219</strain>
    </source>
</reference>
<accession>A0AAW8AHU3</accession>
<keyword evidence="1" id="KW-0812">Transmembrane</keyword>
<dbReference type="AlphaFoldDB" id="A0AAW8AHU3"/>
<gene>
    <name evidence="2" type="ORF">Q6294_28165</name>
</gene>
<name>A0AAW8AHU3_KLEPN</name>
<feature type="transmembrane region" description="Helical" evidence="1">
    <location>
        <begin position="31"/>
        <end position="51"/>
    </location>
</feature>
<evidence type="ECO:0000313" key="2">
    <source>
        <dbReference type="EMBL" id="MDP0970852.1"/>
    </source>
</evidence>
<evidence type="ECO:0000256" key="1">
    <source>
        <dbReference type="SAM" id="Phobius"/>
    </source>
</evidence>
<sequence>MIVTKSKTNDTGKDMIEEKTVTGRIAIHPGFAVLCTLAGVALTSFFSWLGVHQSAVINEKSSCISRIDTNERILREHSAEFMSSIGDLINYTVFPPSNRPEDLSKVAGPVIKQGFAISAYAPLPLSLIALKISMTVQ</sequence>
<proteinExistence type="predicted"/>
<dbReference type="RefSeq" id="WP_143829634.1">
    <property type="nucleotide sequence ID" value="NZ_JASBHQ010000019.1"/>
</dbReference>
<comment type="caution">
    <text evidence="2">The sequence shown here is derived from an EMBL/GenBank/DDBJ whole genome shotgun (WGS) entry which is preliminary data.</text>
</comment>
<evidence type="ECO:0000313" key="3">
    <source>
        <dbReference type="Proteomes" id="UP001244490"/>
    </source>
</evidence>
<organism evidence="2 3">
    <name type="scientific">Klebsiella pneumoniae</name>
    <dbReference type="NCBI Taxonomy" id="573"/>
    <lineage>
        <taxon>Bacteria</taxon>
        <taxon>Pseudomonadati</taxon>
        <taxon>Pseudomonadota</taxon>
        <taxon>Gammaproteobacteria</taxon>
        <taxon>Enterobacterales</taxon>
        <taxon>Enterobacteriaceae</taxon>
        <taxon>Klebsiella/Raoultella group</taxon>
        <taxon>Klebsiella</taxon>
        <taxon>Klebsiella pneumoniae complex</taxon>
    </lineage>
</organism>
<dbReference type="EMBL" id="JAUUIA010000051">
    <property type="protein sequence ID" value="MDP0970852.1"/>
    <property type="molecule type" value="Genomic_DNA"/>
</dbReference>
<dbReference type="Proteomes" id="UP001244490">
    <property type="component" value="Unassembled WGS sequence"/>
</dbReference>
<keyword evidence="1" id="KW-0472">Membrane</keyword>
<keyword evidence="1" id="KW-1133">Transmembrane helix</keyword>